<dbReference type="Pfam" id="PF00497">
    <property type="entry name" value="SBP_bac_3"/>
    <property type="match status" value="1"/>
</dbReference>
<dbReference type="SUPFAM" id="SSF53850">
    <property type="entry name" value="Periplasmic binding protein-like II"/>
    <property type="match status" value="1"/>
</dbReference>
<name>A0ABZ0PNN6_9PROT</name>
<accession>A0ABZ0PNN6</accession>
<dbReference type="RefSeq" id="WP_318651286.1">
    <property type="nucleotide sequence ID" value="NZ_CP137852.1"/>
</dbReference>
<reference evidence="3 4" key="1">
    <citation type="submission" date="2023-11" db="EMBL/GenBank/DDBJ databases">
        <title>Arctic aerobic anoxygenic photoheterotroph Sediminicoccus rosea KRV36 adapts its photosynthesis to long days of polar summer.</title>
        <authorList>
            <person name="Tomasch J."/>
            <person name="Kopejtka K."/>
            <person name="Bily T."/>
            <person name="Gardiner A.T."/>
            <person name="Gardian Z."/>
            <person name="Shivaramu S."/>
            <person name="Koblizek M."/>
            <person name="Engelhardt F."/>
            <person name="Kaftan D."/>
        </authorList>
    </citation>
    <scope>NUCLEOTIDE SEQUENCE [LARGE SCALE GENOMIC DNA]</scope>
    <source>
        <strain evidence="3 4">R-30</strain>
    </source>
</reference>
<dbReference type="PANTHER" id="PTHR35936:SF17">
    <property type="entry name" value="ARGININE-BINDING EXTRACELLULAR PROTEIN ARTP"/>
    <property type="match status" value="1"/>
</dbReference>
<evidence type="ECO:0000313" key="3">
    <source>
        <dbReference type="EMBL" id="WPB87333.1"/>
    </source>
</evidence>
<dbReference type="InterPro" id="IPR001638">
    <property type="entry name" value="Solute-binding_3/MltF_N"/>
</dbReference>
<dbReference type="SMART" id="SM00062">
    <property type="entry name" value="PBPb"/>
    <property type="match status" value="1"/>
</dbReference>
<evidence type="ECO:0000259" key="2">
    <source>
        <dbReference type="SMART" id="SM00062"/>
    </source>
</evidence>
<protein>
    <submittedName>
        <fullName evidence="3">Transporter substrate-binding domain-containing protein</fullName>
    </submittedName>
</protein>
<sequence>MSPEVRAQLAPTGVLRAAINMSNFLLVTGRGPEGEPDGVSPGMARAIAERLGVPVHYMPFPRPGELADAVGQWDIGLIGAEPQRAEKIAFTPAYAEIEATYLVRGDSPITALDQVDRPGIRIAVTARAAYDLWLARNIHQAELVRAESLDGAFDIFRRDGLEVLAGLKPRLLTDAEALPGARILPGNFTTVQQAIGTARANTAAAAWLAAFVAEAKAGGLVAALIEKHRVRGLSVAR</sequence>
<feature type="domain" description="Solute-binding protein family 3/N-terminal" evidence="2">
    <location>
        <begin position="14"/>
        <end position="232"/>
    </location>
</feature>
<organism evidence="3 4">
    <name type="scientific">Sediminicoccus rosea</name>
    <dbReference type="NCBI Taxonomy" id="1225128"/>
    <lineage>
        <taxon>Bacteria</taxon>
        <taxon>Pseudomonadati</taxon>
        <taxon>Pseudomonadota</taxon>
        <taxon>Alphaproteobacteria</taxon>
        <taxon>Acetobacterales</taxon>
        <taxon>Roseomonadaceae</taxon>
        <taxon>Sediminicoccus</taxon>
    </lineage>
</organism>
<dbReference type="Proteomes" id="UP001305521">
    <property type="component" value="Chromosome"/>
</dbReference>
<dbReference type="EMBL" id="CP137852">
    <property type="protein sequence ID" value="WPB87333.1"/>
    <property type="molecule type" value="Genomic_DNA"/>
</dbReference>
<keyword evidence="4" id="KW-1185">Reference proteome</keyword>
<proteinExistence type="predicted"/>
<evidence type="ECO:0000256" key="1">
    <source>
        <dbReference type="ARBA" id="ARBA00022729"/>
    </source>
</evidence>
<gene>
    <name evidence="3" type="ORF">R9Z33_10720</name>
</gene>
<keyword evidence="1" id="KW-0732">Signal</keyword>
<evidence type="ECO:0000313" key="4">
    <source>
        <dbReference type="Proteomes" id="UP001305521"/>
    </source>
</evidence>
<dbReference type="Gene3D" id="3.40.190.10">
    <property type="entry name" value="Periplasmic binding protein-like II"/>
    <property type="match status" value="2"/>
</dbReference>
<dbReference type="PANTHER" id="PTHR35936">
    <property type="entry name" value="MEMBRANE-BOUND LYTIC MUREIN TRANSGLYCOSYLASE F"/>
    <property type="match status" value="1"/>
</dbReference>